<name>A0A395HXB2_ASPHC</name>
<evidence type="ECO:0000313" key="6">
    <source>
        <dbReference type="Proteomes" id="UP000248961"/>
    </source>
</evidence>
<evidence type="ECO:0000313" key="5">
    <source>
        <dbReference type="EMBL" id="RAL12437.1"/>
    </source>
</evidence>
<evidence type="ECO:0000259" key="4">
    <source>
        <dbReference type="PROSITE" id="PS51718"/>
    </source>
</evidence>
<reference evidence="5 6" key="1">
    <citation type="submission" date="2018-02" db="EMBL/GenBank/DDBJ databases">
        <title>The genomes of Aspergillus section Nigri reveals drivers in fungal speciation.</title>
        <authorList>
            <consortium name="DOE Joint Genome Institute"/>
            <person name="Vesth T.C."/>
            <person name="Nybo J."/>
            <person name="Theobald S."/>
            <person name="Brandl J."/>
            <person name="Frisvad J.C."/>
            <person name="Nielsen K.F."/>
            <person name="Lyhne E.K."/>
            <person name="Kogle M.E."/>
            <person name="Kuo A."/>
            <person name="Riley R."/>
            <person name="Clum A."/>
            <person name="Nolan M."/>
            <person name="Lipzen A."/>
            <person name="Salamov A."/>
            <person name="Henrissat B."/>
            <person name="Wiebenga A."/>
            <person name="De vries R.P."/>
            <person name="Grigoriev I.V."/>
            <person name="Mortensen U.H."/>
            <person name="Andersen M.R."/>
            <person name="Baker S.E."/>
        </authorList>
    </citation>
    <scope>NUCLEOTIDE SEQUENCE [LARGE SCALE GENOMIC DNA]</scope>
    <source>
        <strain evidence="5 6">CBS 101889</strain>
    </source>
</reference>
<evidence type="ECO:0000256" key="2">
    <source>
        <dbReference type="ARBA" id="ARBA00023134"/>
    </source>
</evidence>
<keyword evidence="6" id="KW-1185">Reference proteome</keyword>
<sequence>MKDAAPPSNTSLADPALLDKIDSLFACNIGEYIDLPQLVVVGDQSSGKSSVLEGLTRLPFPRDSGLCTRFATQLIFRRNKNLTARRICSSIIPASNSNAARAGELRAWGATFEGSLSAGRFAEIMKEAHKLMGVSTTDKPTQLTFSRDVFRLEISGPDEDHLSVIDVPGIFKLTTPGQTTKADIQLVRDMVLGYMRNSRSILLTVVAANVDVANQEIIEIARELDPDGERTLGVLTKPDLVDKGAEQKILNIIAGLEIPLRYGWILLRNLGQKEMEQGEIDRDAAETEFGKTELWNTVAADRFGIASLKSRLQETVTENARRAFPHVRAEINRKLREAKAALRVLGDERDTTSQQLKYLLDAVTKFNEMTTQALATNYGADTNFDRYTELRLATLVVNRDDMFARSFEIWGHKYEFEMNSITTAFPEPSGAQNATDGGADSHIPRRTTFKTRKSPHVEDLEDILIDLGQVEKPLRQGIHEWLRDEYHSSRGFELNTFSTTMLANVFRKQTIKWESVALGYLSDIIVTVHKFIMRNLELCLSDKRVFRNLVPFIMFDLMNSYRGAMEHLRLLLFIERKGTLKTLDHYLNENLQRIRQERWKTYAAQKEINGVLHVHDLDCQQEMSNEAHTVQDLHDVLESYYKVAMKRFVDNVTMQAADYHLVNGPHAPMKLISATFVHSFSAEKLQEAAGEDPMVRRRRGQLKKQIMELEEGKRLLI</sequence>
<protein>
    <submittedName>
        <fullName evidence="5">Vacuolar sorting protein VPS1, dynamin</fullName>
    </submittedName>
</protein>
<dbReference type="SUPFAM" id="SSF52540">
    <property type="entry name" value="P-loop containing nucleoside triphosphate hydrolases"/>
    <property type="match status" value="1"/>
</dbReference>
<dbReference type="InterPro" id="IPR030381">
    <property type="entry name" value="G_DYNAMIN_dom"/>
</dbReference>
<keyword evidence="2" id="KW-0342">GTP-binding</keyword>
<dbReference type="Pfam" id="PF00350">
    <property type="entry name" value="Dynamin_N"/>
    <property type="match status" value="1"/>
</dbReference>
<dbReference type="GO" id="GO:0000266">
    <property type="term" value="P:mitochondrial fission"/>
    <property type="evidence" value="ECO:0007669"/>
    <property type="project" value="TreeGrafter"/>
</dbReference>
<dbReference type="CDD" id="cd08771">
    <property type="entry name" value="DLP_1"/>
    <property type="match status" value="1"/>
</dbReference>
<dbReference type="GO" id="GO:0006897">
    <property type="term" value="P:endocytosis"/>
    <property type="evidence" value="ECO:0007669"/>
    <property type="project" value="TreeGrafter"/>
</dbReference>
<dbReference type="Gene3D" id="3.40.50.300">
    <property type="entry name" value="P-loop containing nucleotide triphosphate hydrolases"/>
    <property type="match status" value="1"/>
</dbReference>
<dbReference type="Pfam" id="PF01031">
    <property type="entry name" value="Dynamin_M"/>
    <property type="match status" value="1"/>
</dbReference>
<dbReference type="RefSeq" id="XP_025551591.1">
    <property type="nucleotide sequence ID" value="XM_025693744.1"/>
</dbReference>
<dbReference type="InterPro" id="IPR022812">
    <property type="entry name" value="Dynamin"/>
</dbReference>
<dbReference type="GO" id="GO:0005739">
    <property type="term" value="C:mitochondrion"/>
    <property type="evidence" value="ECO:0007669"/>
    <property type="project" value="TreeGrafter"/>
</dbReference>
<dbReference type="Proteomes" id="UP000248961">
    <property type="component" value="Unassembled WGS sequence"/>
</dbReference>
<dbReference type="GO" id="GO:0005525">
    <property type="term" value="F:GTP binding"/>
    <property type="evidence" value="ECO:0007669"/>
    <property type="project" value="InterPro"/>
</dbReference>
<dbReference type="STRING" id="1450537.A0A395HXB2"/>
<gene>
    <name evidence="5" type="ORF">BO97DRAFT_390058</name>
</gene>
<dbReference type="InterPro" id="IPR045063">
    <property type="entry name" value="Dynamin_N"/>
</dbReference>
<dbReference type="PROSITE" id="PS51718">
    <property type="entry name" value="G_DYNAMIN_2"/>
    <property type="match status" value="1"/>
</dbReference>
<dbReference type="InterPro" id="IPR027417">
    <property type="entry name" value="P-loop_NTPase"/>
</dbReference>
<dbReference type="FunFam" id="3.40.50.300:FF:001425">
    <property type="entry name" value="Dynamin GTPase, putative"/>
    <property type="match status" value="1"/>
</dbReference>
<dbReference type="InterPro" id="IPR020850">
    <property type="entry name" value="GED_dom"/>
</dbReference>
<dbReference type="EMBL" id="KZ824283">
    <property type="protein sequence ID" value="RAL12437.1"/>
    <property type="molecule type" value="Genomic_DNA"/>
</dbReference>
<dbReference type="VEuPathDB" id="FungiDB:BO97DRAFT_390058"/>
<dbReference type="PROSITE" id="PS51388">
    <property type="entry name" value="GED"/>
    <property type="match status" value="1"/>
</dbReference>
<dbReference type="OrthoDB" id="415706at2759"/>
<dbReference type="InterPro" id="IPR001401">
    <property type="entry name" value="Dynamin_GTPase"/>
</dbReference>
<evidence type="ECO:0000259" key="3">
    <source>
        <dbReference type="PROSITE" id="PS51388"/>
    </source>
</evidence>
<dbReference type="AlphaFoldDB" id="A0A395HXB2"/>
<accession>A0A395HXB2</accession>
<evidence type="ECO:0000256" key="1">
    <source>
        <dbReference type="ARBA" id="ARBA00022741"/>
    </source>
</evidence>
<feature type="domain" description="GED" evidence="3">
    <location>
        <begin position="630"/>
        <end position="717"/>
    </location>
</feature>
<keyword evidence="1" id="KW-0547">Nucleotide-binding</keyword>
<dbReference type="GO" id="GO:0016559">
    <property type="term" value="P:peroxisome fission"/>
    <property type="evidence" value="ECO:0007669"/>
    <property type="project" value="TreeGrafter"/>
</dbReference>
<dbReference type="GO" id="GO:0008017">
    <property type="term" value="F:microtubule binding"/>
    <property type="evidence" value="ECO:0007669"/>
    <property type="project" value="TreeGrafter"/>
</dbReference>
<dbReference type="GO" id="GO:0016020">
    <property type="term" value="C:membrane"/>
    <property type="evidence" value="ECO:0007669"/>
    <property type="project" value="TreeGrafter"/>
</dbReference>
<dbReference type="PANTHER" id="PTHR11566">
    <property type="entry name" value="DYNAMIN"/>
    <property type="match status" value="1"/>
</dbReference>
<dbReference type="InterPro" id="IPR000375">
    <property type="entry name" value="Dynamin_stalk"/>
</dbReference>
<dbReference type="PRINTS" id="PR00195">
    <property type="entry name" value="DYNAMIN"/>
</dbReference>
<dbReference type="PANTHER" id="PTHR11566:SF215">
    <property type="entry name" value="DYNAMIN GTPASE"/>
    <property type="match status" value="1"/>
</dbReference>
<dbReference type="GO" id="GO:0005874">
    <property type="term" value="C:microtubule"/>
    <property type="evidence" value="ECO:0007669"/>
    <property type="project" value="TreeGrafter"/>
</dbReference>
<dbReference type="GeneID" id="37198033"/>
<proteinExistence type="predicted"/>
<dbReference type="GO" id="GO:0048312">
    <property type="term" value="P:intracellular distribution of mitochondria"/>
    <property type="evidence" value="ECO:0007669"/>
    <property type="project" value="TreeGrafter"/>
</dbReference>
<dbReference type="GO" id="GO:0003924">
    <property type="term" value="F:GTPase activity"/>
    <property type="evidence" value="ECO:0007669"/>
    <property type="project" value="InterPro"/>
</dbReference>
<feature type="domain" description="Dynamin-type G" evidence="4">
    <location>
        <begin position="32"/>
        <end position="325"/>
    </location>
</feature>
<dbReference type="SMART" id="SM00053">
    <property type="entry name" value="DYNc"/>
    <property type="match status" value="1"/>
</dbReference>
<organism evidence="5 6">
    <name type="scientific">Aspergillus homomorphus (strain CBS 101889)</name>
    <dbReference type="NCBI Taxonomy" id="1450537"/>
    <lineage>
        <taxon>Eukaryota</taxon>
        <taxon>Fungi</taxon>
        <taxon>Dikarya</taxon>
        <taxon>Ascomycota</taxon>
        <taxon>Pezizomycotina</taxon>
        <taxon>Eurotiomycetes</taxon>
        <taxon>Eurotiomycetidae</taxon>
        <taxon>Eurotiales</taxon>
        <taxon>Aspergillaceae</taxon>
        <taxon>Aspergillus</taxon>
        <taxon>Aspergillus subgen. Circumdati</taxon>
    </lineage>
</organism>